<evidence type="ECO:0000259" key="2">
    <source>
        <dbReference type="Pfam" id="PF10407"/>
    </source>
</evidence>
<feature type="compositionally biased region" description="Low complexity" evidence="1">
    <location>
        <begin position="751"/>
        <end position="762"/>
    </location>
</feature>
<gene>
    <name evidence="3" type="ORF">BU26DRAFT_515170</name>
</gene>
<feature type="compositionally biased region" description="Polar residues" evidence="1">
    <location>
        <begin position="295"/>
        <end position="319"/>
    </location>
</feature>
<feature type="compositionally biased region" description="Basic and acidic residues" evidence="1">
    <location>
        <begin position="282"/>
        <end position="294"/>
    </location>
</feature>
<evidence type="ECO:0000256" key="1">
    <source>
        <dbReference type="SAM" id="MobiDB-lite"/>
    </source>
</evidence>
<organism evidence="3 4">
    <name type="scientific">Trematosphaeria pertusa</name>
    <dbReference type="NCBI Taxonomy" id="390896"/>
    <lineage>
        <taxon>Eukaryota</taxon>
        <taxon>Fungi</taxon>
        <taxon>Dikarya</taxon>
        <taxon>Ascomycota</taxon>
        <taxon>Pezizomycotina</taxon>
        <taxon>Dothideomycetes</taxon>
        <taxon>Pleosporomycetidae</taxon>
        <taxon>Pleosporales</taxon>
        <taxon>Massarineae</taxon>
        <taxon>Trematosphaeriaceae</taxon>
        <taxon>Trematosphaeria</taxon>
    </lineage>
</organism>
<name>A0A6A6IYG8_9PLEO</name>
<feature type="compositionally biased region" description="Low complexity" evidence="1">
    <location>
        <begin position="848"/>
        <end position="875"/>
    </location>
</feature>
<keyword evidence="4" id="KW-1185">Reference proteome</keyword>
<evidence type="ECO:0000313" key="4">
    <source>
        <dbReference type="Proteomes" id="UP000800094"/>
    </source>
</evidence>
<proteinExistence type="predicted"/>
<dbReference type="PRINTS" id="PR00929">
    <property type="entry name" value="ATHOOK"/>
</dbReference>
<dbReference type="InterPro" id="IPR018844">
    <property type="entry name" value="Dnt1-like_N"/>
</dbReference>
<dbReference type="AlphaFoldDB" id="A0A6A6IYG8"/>
<feature type="region of interest" description="Disordered" evidence="1">
    <location>
        <begin position="130"/>
        <end position="959"/>
    </location>
</feature>
<feature type="compositionally biased region" description="Low complexity" evidence="1">
    <location>
        <begin position="687"/>
        <end position="696"/>
    </location>
</feature>
<feature type="compositionally biased region" description="Low complexity" evidence="1">
    <location>
        <begin position="819"/>
        <end position="833"/>
    </location>
</feature>
<feature type="compositionally biased region" description="Acidic residues" evidence="1">
    <location>
        <begin position="770"/>
        <end position="790"/>
    </location>
</feature>
<feature type="compositionally biased region" description="Pro residues" evidence="1">
    <location>
        <begin position="806"/>
        <end position="818"/>
    </location>
</feature>
<evidence type="ECO:0000313" key="3">
    <source>
        <dbReference type="EMBL" id="KAF2255454.1"/>
    </source>
</evidence>
<feature type="compositionally biased region" description="Basic and acidic residues" evidence="1">
    <location>
        <begin position="527"/>
        <end position="547"/>
    </location>
</feature>
<feature type="domain" description="Nucleolar protein Dnt1-like N-terminal" evidence="2">
    <location>
        <begin position="37"/>
        <end position="102"/>
    </location>
</feature>
<feature type="compositionally biased region" description="Basic and acidic residues" evidence="1">
    <location>
        <begin position="134"/>
        <end position="166"/>
    </location>
</feature>
<feature type="compositionally biased region" description="Basic and acidic residues" evidence="1">
    <location>
        <begin position="186"/>
        <end position="198"/>
    </location>
</feature>
<dbReference type="GeneID" id="54581330"/>
<dbReference type="EMBL" id="ML987190">
    <property type="protein sequence ID" value="KAF2255454.1"/>
    <property type="molecule type" value="Genomic_DNA"/>
</dbReference>
<dbReference type="Pfam" id="PF02178">
    <property type="entry name" value="AT_hook"/>
    <property type="match status" value="4"/>
</dbReference>
<feature type="compositionally biased region" description="Polar residues" evidence="1">
    <location>
        <begin position="205"/>
        <end position="217"/>
    </location>
</feature>
<dbReference type="SMART" id="SM00384">
    <property type="entry name" value="AT_hook"/>
    <property type="match status" value="4"/>
</dbReference>
<feature type="compositionally biased region" description="Acidic residues" evidence="1">
    <location>
        <begin position="648"/>
        <end position="662"/>
    </location>
</feature>
<feature type="compositionally biased region" description="Polar residues" evidence="1">
    <location>
        <begin position="407"/>
        <end position="423"/>
    </location>
</feature>
<dbReference type="GO" id="GO:0003677">
    <property type="term" value="F:DNA binding"/>
    <property type="evidence" value="ECO:0007669"/>
    <property type="project" value="InterPro"/>
</dbReference>
<accession>A0A6A6IYG8</accession>
<sequence length="959" mass="103433">MAAPNARMRLTIEVLPLAAENAYGPYQAAALEAFKGRKFALPVQTEHTLDQVWRQIEERYKRNYLTPLQAASFTIKKLQDAYDCDLDLSDTVGSIFEGESDVQTRMIKVVPTFINRDFSVPATSNLRPVAAQKRVREISSEHSSKRRRLEEEYRNSLDTDPARDRPVPSTESQHGDDEEGTAADTRVARHEERARRSESGGSLTVVRNSQTGLQEFGTQVKEESPELGDPPQRTVPESLEQHFKKPPLPAPQVRAPSSPPFMRPQTKPGHTYGRSTRTASDVQREVDLLNDSRGRPTSAQGSECGRSKTQGTLGSNARSFQLPRPDEIESTPQEQAASVLPLPSVPKRTPIPLPKNVSTPSAVQREVHLLNDSGAQPTSAQGRLSAETQPKRTPIPLPENVRHRLWNGTSLSNGATRTANITASPPPTKRRGRPPKNAAAIPGSNAENGTPKRRGRPPKNAAATPGPNAENGTQKRRGRPPKDAPAIPGSNAKGGAPKRRGRPPKNTASVEKEHGRVMSKIFPRGIDQARKDIDFGRQVFEDGHAHLEQSMGGLQEEQYEPDATPEAGSRKPGSWGIGAPGQQDDVVETPDEEKGPKSRSKSPSCSASEGIAESAPGAEDDDETAVQAGDEADIQLQAETHAEAEAEAKDDDEAVVEAEDEAGIQLETENHAEAEEDDEAADEAQDGAEVQIQAEDYYQDQEDDASKSQSPSAANSTRSSPAVSRQPARFLTHSPTPEKSSSEEESEASRTRSQSQAASSKAASDKEVNDSDNDTSSSDESEAEDEDVEMADVKTASPTADAGPLSSPPELPPQPTPRVPATQSSQQRTSQSQPLPRRTLIEPPSVKTPTAPRPAATTTTRSFASSQSVSQLAAARRTTHSKFPSIRQQLSSARATPPSAQAYKRFDPRTSSLGRLTKEPNRKAAPFGQSESESEDESSSSSSSEDEGRATNGAACSVA</sequence>
<dbReference type="InterPro" id="IPR017956">
    <property type="entry name" value="AT_hook_DNA-bd_motif"/>
</dbReference>
<dbReference type="RefSeq" id="XP_033690458.1">
    <property type="nucleotide sequence ID" value="XM_033828000.1"/>
</dbReference>
<dbReference type="Proteomes" id="UP000800094">
    <property type="component" value="Unassembled WGS sequence"/>
</dbReference>
<reference evidence="3" key="1">
    <citation type="journal article" date="2020" name="Stud. Mycol.">
        <title>101 Dothideomycetes genomes: a test case for predicting lifestyles and emergence of pathogens.</title>
        <authorList>
            <person name="Haridas S."/>
            <person name="Albert R."/>
            <person name="Binder M."/>
            <person name="Bloem J."/>
            <person name="Labutti K."/>
            <person name="Salamov A."/>
            <person name="Andreopoulos B."/>
            <person name="Baker S."/>
            <person name="Barry K."/>
            <person name="Bills G."/>
            <person name="Bluhm B."/>
            <person name="Cannon C."/>
            <person name="Castanera R."/>
            <person name="Culley D."/>
            <person name="Daum C."/>
            <person name="Ezra D."/>
            <person name="Gonzalez J."/>
            <person name="Henrissat B."/>
            <person name="Kuo A."/>
            <person name="Liang C."/>
            <person name="Lipzen A."/>
            <person name="Lutzoni F."/>
            <person name="Magnuson J."/>
            <person name="Mondo S."/>
            <person name="Nolan M."/>
            <person name="Ohm R."/>
            <person name="Pangilinan J."/>
            <person name="Park H.-J."/>
            <person name="Ramirez L."/>
            <person name="Alfaro M."/>
            <person name="Sun H."/>
            <person name="Tritt A."/>
            <person name="Yoshinaga Y."/>
            <person name="Zwiers L.-H."/>
            <person name="Turgeon B."/>
            <person name="Goodwin S."/>
            <person name="Spatafora J."/>
            <person name="Crous P."/>
            <person name="Grigoriev I."/>
        </authorList>
    </citation>
    <scope>NUCLEOTIDE SEQUENCE</scope>
    <source>
        <strain evidence="3">CBS 122368</strain>
    </source>
</reference>
<feature type="compositionally biased region" description="Acidic residues" evidence="1">
    <location>
        <begin position="674"/>
        <end position="686"/>
    </location>
</feature>
<protein>
    <recommendedName>
        <fullName evidence="2">Nucleolar protein Dnt1-like N-terminal domain-containing protein</fullName>
    </recommendedName>
</protein>
<dbReference type="OrthoDB" id="6365676at2759"/>
<feature type="compositionally biased region" description="Polar residues" evidence="1">
    <location>
        <begin position="707"/>
        <end position="723"/>
    </location>
</feature>
<dbReference type="Pfam" id="PF10407">
    <property type="entry name" value="Cytokin_check_N"/>
    <property type="match status" value="1"/>
</dbReference>
<feature type="compositionally biased region" description="Polar residues" evidence="1">
    <location>
        <begin position="373"/>
        <end position="388"/>
    </location>
</feature>